<evidence type="ECO:0000313" key="2">
    <source>
        <dbReference type="Proteomes" id="UP001190700"/>
    </source>
</evidence>
<keyword evidence="2" id="KW-1185">Reference proteome</keyword>
<dbReference type="EMBL" id="LGRX02025636">
    <property type="protein sequence ID" value="KAK3252104.1"/>
    <property type="molecule type" value="Genomic_DNA"/>
</dbReference>
<name>A0AAE0CDA0_9CHLO</name>
<sequence>MIRPSPPWRSGQSQWNPDAHEDAETLGAIDLIPRTWPSPLEPACDASTAQLVPHRCRGMTRPATPLQRAPLSTSRHYLLMTALLTHRQGSRVGGGGEFPGTDPPLWAATVESPAIFAPNHVLSYHYPTISPTLQIRGRG</sequence>
<protein>
    <submittedName>
        <fullName evidence="1">Uncharacterized protein</fullName>
    </submittedName>
</protein>
<proteinExistence type="predicted"/>
<comment type="caution">
    <text evidence="1">The sequence shown here is derived from an EMBL/GenBank/DDBJ whole genome shotgun (WGS) entry which is preliminary data.</text>
</comment>
<evidence type="ECO:0000313" key="1">
    <source>
        <dbReference type="EMBL" id="KAK3252104.1"/>
    </source>
</evidence>
<dbReference type="Proteomes" id="UP001190700">
    <property type="component" value="Unassembled WGS sequence"/>
</dbReference>
<reference evidence="1 2" key="1">
    <citation type="journal article" date="2015" name="Genome Biol. Evol.">
        <title>Comparative Genomics of a Bacterivorous Green Alga Reveals Evolutionary Causalities and Consequences of Phago-Mixotrophic Mode of Nutrition.</title>
        <authorList>
            <person name="Burns J.A."/>
            <person name="Paasch A."/>
            <person name="Narechania A."/>
            <person name="Kim E."/>
        </authorList>
    </citation>
    <scope>NUCLEOTIDE SEQUENCE [LARGE SCALE GENOMIC DNA]</scope>
    <source>
        <strain evidence="1 2">PLY_AMNH</strain>
    </source>
</reference>
<gene>
    <name evidence="1" type="ORF">CYMTET_38587</name>
</gene>
<accession>A0AAE0CDA0</accession>
<organism evidence="1 2">
    <name type="scientific">Cymbomonas tetramitiformis</name>
    <dbReference type="NCBI Taxonomy" id="36881"/>
    <lineage>
        <taxon>Eukaryota</taxon>
        <taxon>Viridiplantae</taxon>
        <taxon>Chlorophyta</taxon>
        <taxon>Pyramimonadophyceae</taxon>
        <taxon>Pyramimonadales</taxon>
        <taxon>Pyramimonadaceae</taxon>
        <taxon>Cymbomonas</taxon>
    </lineage>
</organism>
<dbReference type="AlphaFoldDB" id="A0AAE0CDA0"/>